<sequence length="11" mass="1308">MVLLFCDIVRV</sequence>
<evidence type="ECO:0000313" key="1">
    <source>
        <dbReference type="EMBL" id="CAG5082813.1"/>
    </source>
</evidence>
<proteinExistence type="predicted"/>
<accession>A0ABN7RTJ7</accession>
<keyword evidence="2" id="KW-1185">Reference proteome</keyword>
<dbReference type="EMBL" id="CAJRAY010000026">
    <property type="protein sequence ID" value="CAG5082813.1"/>
    <property type="molecule type" value="Genomic_DNA"/>
</dbReference>
<name>A0ABN7RTJ7_THEXY</name>
<organism evidence="1 2">
    <name type="scientific">Thermobacillus xylanilyticus</name>
    <dbReference type="NCBI Taxonomy" id="76633"/>
    <lineage>
        <taxon>Bacteria</taxon>
        <taxon>Bacillati</taxon>
        <taxon>Bacillota</taxon>
        <taxon>Bacilli</taxon>
        <taxon>Bacillales</taxon>
        <taxon>Paenibacillaceae</taxon>
        <taxon>Thermobacillus</taxon>
    </lineage>
</organism>
<evidence type="ECO:0000313" key="2">
    <source>
        <dbReference type="Proteomes" id="UP000681526"/>
    </source>
</evidence>
<reference evidence="1 2" key="1">
    <citation type="submission" date="2021-04" db="EMBL/GenBank/DDBJ databases">
        <authorList>
            <person name="Rakotoarivonina H."/>
        </authorList>
    </citation>
    <scope>NUCLEOTIDE SEQUENCE [LARGE SCALE GENOMIC DNA]</scope>
    <source>
        <strain evidence="1 2">XE</strain>
    </source>
</reference>
<protein>
    <submittedName>
        <fullName evidence="1">Uncharacterized protein</fullName>
    </submittedName>
</protein>
<comment type="caution">
    <text evidence="1">The sequence shown here is derived from an EMBL/GenBank/DDBJ whole genome shotgun (WGS) entry which is preliminary data.</text>
</comment>
<gene>
    <name evidence="1" type="primary">txxe 1486</name>
    <name evidence="1" type="ORF">TXXE_06405</name>
</gene>
<dbReference type="Proteomes" id="UP000681526">
    <property type="component" value="Unassembled WGS sequence"/>
</dbReference>